<keyword evidence="7 12" id="KW-0238">DNA-binding</keyword>
<evidence type="ECO:0000256" key="4">
    <source>
        <dbReference type="ARBA" id="ARBA00022771"/>
    </source>
</evidence>
<dbReference type="PROSITE" id="PS50157">
    <property type="entry name" value="ZINC_FINGER_C2H2_2"/>
    <property type="match status" value="3"/>
</dbReference>
<feature type="domain" description="THAP-type" evidence="15">
    <location>
        <begin position="1"/>
        <end position="87"/>
    </location>
</feature>
<keyword evidence="17" id="KW-1185">Reference proteome</keyword>
<reference evidence="16" key="1">
    <citation type="submission" date="2025-05" db="UniProtKB">
        <authorList>
            <consortium name="EnsemblMetazoa"/>
        </authorList>
    </citation>
    <scope>IDENTIFICATION</scope>
</reference>
<comment type="similarity">
    <text evidence="10">Belongs to the sal C2H2-type zinc-finger protein family.</text>
</comment>
<feature type="region of interest" description="Disordered" evidence="13">
    <location>
        <begin position="205"/>
        <end position="226"/>
    </location>
</feature>
<protein>
    <submittedName>
        <fullName evidence="16">Uncharacterized protein</fullName>
    </submittedName>
</protein>
<evidence type="ECO:0000256" key="2">
    <source>
        <dbReference type="ARBA" id="ARBA00022723"/>
    </source>
</evidence>
<evidence type="ECO:0000256" key="8">
    <source>
        <dbReference type="ARBA" id="ARBA00023163"/>
    </source>
</evidence>
<evidence type="ECO:0000256" key="13">
    <source>
        <dbReference type="SAM" id="MobiDB-lite"/>
    </source>
</evidence>
<dbReference type="RefSeq" id="XP_050510567.1">
    <property type="nucleotide sequence ID" value="XM_050654610.1"/>
</dbReference>
<evidence type="ECO:0000313" key="16">
    <source>
        <dbReference type="EnsemblMetazoa" id="XP_050510567.1"/>
    </source>
</evidence>
<dbReference type="SMART" id="SM00355">
    <property type="entry name" value="ZnF_C2H2"/>
    <property type="match status" value="3"/>
</dbReference>
<feature type="domain" description="C2H2-type" evidence="14">
    <location>
        <begin position="368"/>
        <end position="395"/>
    </location>
</feature>
<evidence type="ECO:0000259" key="14">
    <source>
        <dbReference type="PROSITE" id="PS50157"/>
    </source>
</evidence>
<evidence type="ECO:0000313" key="17">
    <source>
        <dbReference type="Proteomes" id="UP001652700"/>
    </source>
</evidence>
<dbReference type="Pfam" id="PF05485">
    <property type="entry name" value="THAP"/>
    <property type="match status" value="1"/>
</dbReference>
<keyword evidence="8" id="KW-0804">Transcription</keyword>
<dbReference type="Pfam" id="PF00096">
    <property type="entry name" value="zf-C2H2"/>
    <property type="match status" value="1"/>
</dbReference>
<keyword evidence="2" id="KW-0479">Metal-binding</keyword>
<dbReference type="GeneID" id="126887210"/>
<evidence type="ECO:0000259" key="15">
    <source>
        <dbReference type="PROSITE" id="PS50950"/>
    </source>
</evidence>
<evidence type="ECO:0000256" key="12">
    <source>
        <dbReference type="PROSITE-ProRule" id="PRU00309"/>
    </source>
</evidence>
<name>A0ABM5KK34_DIAVI</name>
<dbReference type="SMART" id="SM00980">
    <property type="entry name" value="THAP"/>
    <property type="match status" value="1"/>
</dbReference>
<dbReference type="PANTHER" id="PTHR23233:SF88">
    <property type="entry name" value="ZINC FINGER PROTEIN 721 ISOFORM X5"/>
    <property type="match status" value="1"/>
</dbReference>
<evidence type="ECO:0000256" key="1">
    <source>
        <dbReference type="ARBA" id="ARBA00004123"/>
    </source>
</evidence>
<dbReference type="InterPro" id="IPR036236">
    <property type="entry name" value="Znf_C2H2_sf"/>
</dbReference>
<proteinExistence type="inferred from homology"/>
<evidence type="ECO:0000256" key="6">
    <source>
        <dbReference type="ARBA" id="ARBA00023015"/>
    </source>
</evidence>
<evidence type="ECO:0000256" key="11">
    <source>
        <dbReference type="PROSITE-ProRule" id="PRU00042"/>
    </source>
</evidence>
<feature type="domain" description="C2H2-type" evidence="14">
    <location>
        <begin position="310"/>
        <end position="336"/>
    </location>
</feature>
<dbReference type="InterPro" id="IPR051565">
    <property type="entry name" value="Sal_C2H2-zinc-finger"/>
</dbReference>
<keyword evidence="5" id="KW-0862">Zinc</keyword>
<evidence type="ECO:0000256" key="7">
    <source>
        <dbReference type="ARBA" id="ARBA00023125"/>
    </source>
</evidence>
<keyword evidence="3" id="KW-0677">Repeat</keyword>
<dbReference type="PROSITE" id="PS00028">
    <property type="entry name" value="ZINC_FINGER_C2H2_1"/>
    <property type="match status" value="2"/>
</dbReference>
<organism evidence="16 17">
    <name type="scientific">Diabrotica virgifera virgifera</name>
    <name type="common">western corn rootworm</name>
    <dbReference type="NCBI Taxonomy" id="50390"/>
    <lineage>
        <taxon>Eukaryota</taxon>
        <taxon>Metazoa</taxon>
        <taxon>Ecdysozoa</taxon>
        <taxon>Arthropoda</taxon>
        <taxon>Hexapoda</taxon>
        <taxon>Insecta</taxon>
        <taxon>Pterygota</taxon>
        <taxon>Neoptera</taxon>
        <taxon>Endopterygota</taxon>
        <taxon>Coleoptera</taxon>
        <taxon>Polyphaga</taxon>
        <taxon>Cucujiformia</taxon>
        <taxon>Chrysomeloidea</taxon>
        <taxon>Chrysomelidae</taxon>
        <taxon>Galerucinae</taxon>
        <taxon>Diabroticina</taxon>
        <taxon>Diabroticites</taxon>
        <taxon>Diabrotica</taxon>
    </lineage>
</organism>
<keyword evidence="6" id="KW-0805">Transcription regulation</keyword>
<evidence type="ECO:0000256" key="9">
    <source>
        <dbReference type="ARBA" id="ARBA00023242"/>
    </source>
</evidence>
<dbReference type="SUPFAM" id="SSF57667">
    <property type="entry name" value="beta-beta-alpha zinc fingers"/>
    <property type="match status" value="2"/>
</dbReference>
<dbReference type="PANTHER" id="PTHR23233">
    <property type="entry name" value="SAL-LIKE PROTEIN"/>
    <property type="match status" value="1"/>
</dbReference>
<dbReference type="SMART" id="SM00692">
    <property type="entry name" value="DM3"/>
    <property type="match status" value="1"/>
</dbReference>
<keyword evidence="9" id="KW-0539">Nucleus</keyword>
<dbReference type="InterPro" id="IPR013087">
    <property type="entry name" value="Znf_C2H2_type"/>
</dbReference>
<keyword evidence="4 11" id="KW-0863">Zinc-finger</keyword>
<dbReference type="SUPFAM" id="SSF57716">
    <property type="entry name" value="Glucocorticoid receptor-like (DNA-binding domain)"/>
    <property type="match status" value="1"/>
</dbReference>
<evidence type="ECO:0000256" key="5">
    <source>
        <dbReference type="ARBA" id="ARBA00022833"/>
    </source>
</evidence>
<dbReference type="InterPro" id="IPR006612">
    <property type="entry name" value="THAP_Znf"/>
</dbReference>
<evidence type="ECO:0000256" key="10">
    <source>
        <dbReference type="ARBA" id="ARBA00038474"/>
    </source>
</evidence>
<dbReference type="Proteomes" id="UP001652700">
    <property type="component" value="Unplaced"/>
</dbReference>
<comment type="subcellular location">
    <subcellularLocation>
        <location evidence="1">Nucleus</location>
    </subcellularLocation>
</comment>
<feature type="compositionally biased region" description="Polar residues" evidence="13">
    <location>
        <begin position="207"/>
        <end position="216"/>
    </location>
</feature>
<dbReference type="PROSITE" id="PS50950">
    <property type="entry name" value="ZF_THAP"/>
    <property type="match status" value="1"/>
</dbReference>
<accession>A0ABM5KK34</accession>
<dbReference type="Gene3D" id="3.30.160.60">
    <property type="entry name" value="Classic Zinc Finger"/>
    <property type="match status" value="3"/>
</dbReference>
<feature type="domain" description="C2H2-type" evidence="14">
    <location>
        <begin position="337"/>
        <end position="365"/>
    </location>
</feature>
<dbReference type="EnsemblMetazoa" id="XM_050654610.1">
    <property type="protein sequence ID" value="XP_050510567.1"/>
    <property type="gene ID" value="LOC126887210"/>
</dbReference>
<sequence length="403" mass="46180">MYKKTSISCLARNCCNNSGKSNISFFAFPKDVNRTKIWLTACGREDFLGKAENLNESYHLCGTHFDNEMFLNDMRNQLEPSAVPTNFPLLEGTSSGHFDHTYSTVVQNVYLPRCSINQDDSIYIESQPSTFLDLGDMRNESEDNSVMIVKDEIKEEIVEDDPRYIKSELSTSLDLGDLKNEPDDYNSAMTEKADDKDQFVKDGSGYIKSQPSTSHDLGNMRNESESNSVTVVKAEIKEEFVEDDPRYIKNQLTTSLDLEDLKNEPDDYNSGTLEEENISNTMKKTYYICVPVQSFNLEQCKGPLVEEKKIKCVICFKQLAQSSLKGHMKIHTGEKPYKCTICCKQFILKSNLKRHLVRSHRSTSENPVKCEICFVKFTKAAYLKRHMIIHTRGKVREQFPMEQ</sequence>
<evidence type="ECO:0000256" key="3">
    <source>
        <dbReference type="ARBA" id="ARBA00022737"/>
    </source>
</evidence>